<dbReference type="GO" id="GO:0046872">
    <property type="term" value="F:metal ion binding"/>
    <property type="evidence" value="ECO:0007669"/>
    <property type="project" value="UniProtKB-KW"/>
</dbReference>
<keyword evidence="8" id="KW-0408">Iron</keyword>
<dbReference type="PROSITE" id="PS50255">
    <property type="entry name" value="CYTOCHROME_B5_2"/>
    <property type="match status" value="1"/>
</dbReference>
<dbReference type="GO" id="GO:0033539">
    <property type="term" value="P:fatty acid beta-oxidation using acyl-CoA dehydrogenase"/>
    <property type="evidence" value="ECO:0007669"/>
    <property type="project" value="TreeGrafter"/>
</dbReference>
<dbReference type="InterPro" id="IPR006089">
    <property type="entry name" value="Acyl-CoA_DH_CS"/>
</dbReference>
<dbReference type="PANTHER" id="PTHR48083">
    <property type="entry name" value="MEDIUM-CHAIN SPECIFIC ACYL-COA DEHYDROGENASE, MITOCHONDRIAL-RELATED"/>
    <property type="match status" value="1"/>
</dbReference>
<keyword evidence="3" id="KW-0349">Heme</keyword>
<dbReference type="PROSITE" id="PS00191">
    <property type="entry name" value="CYTOCHROME_B5_1"/>
    <property type="match status" value="1"/>
</dbReference>
<dbReference type="RefSeq" id="XP_030995695.1">
    <property type="nucleotide sequence ID" value="XM_031140232.1"/>
</dbReference>
<evidence type="ECO:0000256" key="8">
    <source>
        <dbReference type="ARBA" id="ARBA00023004"/>
    </source>
</evidence>
<dbReference type="GO" id="GO:0005737">
    <property type="term" value="C:cytoplasm"/>
    <property type="evidence" value="ECO:0007669"/>
    <property type="project" value="TreeGrafter"/>
</dbReference>
<reference evidence="10 11" key="1">
    <citation type="submission" date="2019-06" db="EMBL/GenBank/DDBJ databases">
        <title>Draft genome sequence of the filamentous fungus Phialemoniopsis curvata isolated from diesel fuel.</title>
        <authorList>
            <person name="Varaljay V.A."/>
            <person name="Lyon W.J."/>
            <person name="Crouch A.L."/>
            <person name="Drake C.E."/>
            <person name="Hollomon J.M."/>
            <person name="Nadeau L.J."/>
            <person name="Nunn H.S."/>
            <person name="Stevenson B.S."/>
            <person name="Bojanowski C.L."/>
            <person name="Crookes-Goodson W.J."/>
        </authorList>
    </citation>
    <scope>NUCLEOTIDE SEQUENCE [LARGE SCALE GENOMIC DNA]</scope>
    <source>
        <strain evidence="10 11">D216</strain>
    </source>
</reference>
<dbReference type="Gene3D" id="3.10.120.10">
    <property type="entry name" value="Cytochrome b5-like heme/steroid binding domain"/>
    <property type="match status" value="1"/>
</dbReference>
<dbReference type="SMART" id="SM01117">
    <property type="entry name" value="Cyt-b5"/>
    <property type="match status" value="1"/>
</dbReference>
<dbReference type="SUPFAM" id="SSF56645">
    <property type="entry name" value="Acyl-CoA dehydrogenase NM domain-like"/>
    <property type="match status" value="1"/>
</dbReference>
<evidence type="ECO:0000256" key="7">
    <source>
        <dbReference type="ARBA" id="ARBA00023002"/>
    </source>
</evidence>
<accession>A0A507B5J9</accession>
<keyword evidence="11" id="KW-1185">Reference proteome</keyword>
<dbReference type="GO" id="GO:0050660">
    <property type="term" value="F:flavin adenine dinucleotide binding"/>
    <property type="evidence" value="ECO:0007669"/>
    <property type="project" value="InterPro"/>
</dbReference>
<dbReference type="GO" id="GO:0003995">
    <property type="term" value="F:acyl-CoA dehydrogenase activity"/>
    <property type="evidence" value="ECO:0007669"/>
    <property type="project" value="InterPro"/>
</dbReference>
<comment type="cofactor">
    <cofactor evidence="1">
        <name>FAD</name>
        <dbReference type="ChEBI" id="CHEBI:57692"/>
    </cofactor>
</comment>
<dbReference type="PROSITE" id="PS00072">
    <property type="entry name" value="ACYL_COA_DH_1"/>
    <property type="match status" value="1"/>
</dbReference>
<dbReference type="InterPro" id="IPR037069">
    <property type="entry name" value="AcylCoA_DH/ox_N_sf"/>
</dbReference>
<dbReference type="OrthoDB" id="2588832at2759"/>
<dbReference type="Gene3D" id="2.40.110.10">
    <property type="entry name" value="Butyryl-CoA Dehydrogenase, subunit A, domain 2"/>
    <property type="match status" value="1"/>
</dbReference>
<dbReference type="InterPro" id="IPR046373">
    <property type="entry name" value="Acyl-CoA_Oxase/DH_mid-dom_sf"/>
</dbReference>
<dbReference type="InterPro" id="IPR001199">
    <property type="entry name" value="Cyt_B5-like_heme/steroid-bd"/>
</dbReference>
<keyword evidence="4" id="KW-0285">Flavoprotein</keyword>
<dbReference type="GO" id="GO:0020037">
    <property type="term" value="F:heme binding"/>
    <property type="evidence" value="ECO:0007669"/>
    <property type="project" value="InterPro"/>
</dbReference>
<evidence type="ECO:0000256" key="3">
    <source>
        <dbReference type="ARBA" id="ARBA00022617"/>
    </source>
</evidence>
<sequence length="519" mass="57244">MAVDAPPSKTFTRDEVAQRGKSDDALWFIIDTFVYDATDFVDAHPGGEAVLRQVAGTDATTAFYNLHRHEVLARYADMAIGTIAGEKPSIITPQPGDLSPVPYAEPLWLTPPFKSPYYGESHRRLRRFVREFVDTHVTPEALEAERTGQHISQGLIERMGAAGLLHLRMGPGRHLDGAAELAGGAVKPREVDYFHDLVNTQEFVRATARGFQDGNLAGMTIGLSPVLNFCRNDALRARVTEEVFAGRKKICLAITEAFAGSDVAGLRTTAEKTPDGRFYVVNGTKKWITNGTFSDYFSTAVRTGKGLSMLLIERGEGVETKPIKTSYSAAAGTAYVTFDNVKVPVENLIGEENKGAYVVFSNFNHERWVMAAASVRLSRVVVEECLKWSHQRLVFGKRLIDQPVIRQKLAKMIALVEANQAWLESVTYQMCEMPYAQQARHLAGPISLLKMSCTRAAHEIADEAVQIWGGRGLTQTGMGRVIENFNRTYKFDAILGGAEEVLGDLGVRQAMKNMPKAML</sequence>
<dbReference type="Proteomes" id="UP000319257">
    <property type="component" value="Unassembled WGS sequence"/>
</dbReference>
<keyword evidence="7" id="KW-0560">Oxidoreductase</keyword>
<keyword evidence="5" id="KW-0479">Metal-binding</keyword>
<dbReference type="InterPro" id="IPR013786">
    <property type="entry name" value="AcylCoA_DH/ox_N"/>
</dbReference>
<keyword evidence="6" id="KW-0274">FAD</keyword>
<dbReference type="PANTHER" id="PTHR48083:SF28">
    <property type="entry name" value="ACYL-COA DEHYDROGENASE FAMILY PROTEIN (AFU_ORTHOLOGUE AFUA_6G10880)-RELATED"/>
    <property type="match status" value="1"/>
</dbReference>
<dbReference type="InterPro" id="IPR036400">
    <property type="entry name" value="Cyt_B5-like_heme/steroid_sf"/>
</dbReference>
<evidence type="ECO:0000256" key="6">
    <source>
        <dbReference type="ARBA" id="ARBA00022827"/>
    </source>
</evidence>
<proteinExistence type="inferred from homology"/>
<evidence type="ECO:0000313" key="11">
    <source>
        <dbReference type="Proteomes" id="UP000319257"/>
    </source>
</evidence>
<name>A0A507B5J9_9PEZI</name>
<dbReference type="Pfam" id="PF00173">
    <property type="entry name" value="Cyt-b5"/>
    <property type="match status" value="1"/>
</dbReference>
<dbReference type="Pfam" id="PF02770">
    <property type="entry name" value="Acyl-CoA_dh_M"/>
    <property type="match status" value="1"/>
</dbReference>
<dbReference type="Gene3D" id="1.20.140.10">
    <property type="entry name" value="Butyryl-CoA Dehydrogenase, subunit A, domain 3"/>
    <property type="match status" value="1"/>
</dbReference>
<evidence type="ECO:0000256" key="1">
    <source>
        <dbReference type="ARBA" id="ARBA00001974"/>
    </source>
</evidence>
<dbReference type="InParanoid" id="A0A507B5J9"/>
<dbReference type="InterPro" id="IPR050741">
    <property type="entry name" value="Acyl-CoA_dehydrogenase"/>
</dbReference>
<dbReference type="InterPro" id="IPR018506">
    <property type="entry name" value="Cyt_B5_heme-BS"/>
</dbReference>
<dbReference type="Pfam" id="PF00441">
    <property type="entry name" value="Acyl-CoA_dh_1"/>
    <property type="match status" value="1"/>
</dbReference>
<evidence type="ECO:0000259" key="9">
    <source>
        <dbReference type="PROSITE" id="PS50255"/>
    </source>
</evidence>
<dbReference type="InterPro" id="IPR009075">
    <property type="entry name" value="AcylCo_DH/oxidase_C"/>
</dbReference>
<evidence type="ECO:0000256" key="5">
    <source>
        <dbReference type="ARBA" id="ARBA00022723"/>
    </source>
</evidence>
<dbReference type="SUPFAM" id="SSF47203">
    <property type="entry name" value="Acyl-CoA dehydrogenase C-terminal domain-like"/>
    <property type="match status" value="1"/>
</dbReference>
<dbReference type="InterPro" id="IPR009100">
    <property type="entry name" value="AcylCoA_DH/oxidase_NM_dom_sf"/>
</dbReference>
<dbReference type="InterPro" id="IPR036250">
    <property type="entry name" value="AcylCo_DH-like_C"/>
</dbReference>
<dbReference type="GeneID" id="41973131"/>
<dbReference type="Pfam" id="PF02771">
    <property type="entry name" value="Acyl-CoA_dh_N"/>
    <property type="match status" value="1"/>
</dbReference>
<evidence type="ECO:0000313" key="10">
    <source>
        <dbReference type="EMBL" id="TPX13984.1"/>
    </source>
</evidence>
<evidence type="ECO:0000256" key="4">
    <source>
        <dbReference type="ARBA" id="ARBA00022630"/>
    </source>
</evidence>
<comment type="caution">
    <text evidence="10">The sequence shown here is derived from an EMBL/GenBank/DDBJ whole genome shotgun (WGS) entry which is preliminary data.</text>
</comment>
<feature type="domain" description="Cytochrome b5 heme-binding" evidence="9">
    <location>
        <begin position="8"/>
        <end position="84"/>
    </location>
</feature>
<dbReference type="STRING" id="1093900.A0A507B5J9"/>
<evidence type="ECO:0000256" key="2">
    <source>
        <dbReference type="ARBA" id="ARBA00009347"/>
    </source>
</evidence>
<dbReference type="InterPro" id="IPR006091">
    <property type="entry name" value="Acyl-CoA_Oxase/DH_mid-dom"/>
</dbReference>
<comment type="similarity">
    <text evidence="2">Belongs to the acyl-CoA dehydrogenase family.</text>
</comment>
<gene>
    <name evidence="10" type="ORF">E0L32_005684</name>
</gene>
<dbReference type="EMBL" id="SKBQ01000030">
    <property type="protein sequence ID" value="TPX13984.1"/>
    <property type="molecule type" value="Genomic_DNA"/>
</dbReference>
<dbReference type="AlphaFoldDB" id="A0A507B5J9"/>
<protein>
    <recommendedName>
        <fullName evidence="9">Cytochrome b5 heme-binding domain-containing protein</fullName>
    </recommendedName>
</protein>
<dbReference type="SUPFAM" id="SSF55856">
    <property type="entry name" value="Cytochrome b5-like heme/steroid binding domain"/>
    <property type="match status" value="1"/>
</dbReference>
<organism evidence="10 11">
    <name type="scientific">Thyridium curvatum</name>
    <dbReference type="NCBI Taxonomy" id="1093900"/>
    <lineage>
        <taxon>Eukaryota</taxon>
        <taxon>Fungi</taxon>
        <taxon>Dikarya</taxon>
        <taxon>Ascomycota</taxon>
        <taxon>Pezizomycotina</taxon>
        <taxon>Sordariomycetes</taxon>
        <taxon>Sordariomycetidae</taxon>
        <taxon>Thyridiales</taxon>
        <taxon>Thyridiaceae</taxon>
        <taxon>Thyridium</taxon>
    </lineage>
</organism>
<dbReference type="Gene3D" id="1.10.540.10">
    <property type="entry name" value="Acyl-CoA dehydrogenase/oxidase, N-terminal domain"/>
    <property type="match status" value="1"/>
</dbReference>